<gene>
    <name evidence="2" type="ORF">KABACHOK_03860</name>
</gene>
<dbReference type="EMBL" id="ON529852">
    <property type="protein sequence ID" value="USN14219.1"/>
    <property type="molecule type" value="Genomic_DNA"/>
</dbReference>
<dbReference type="SUPFAM" id="SSF55166">
    <property type="entry name" value="Hedgehog/DD-peptidase"/>
    <property type="match status" value="1"/>
</dbReference>
<reference evidence="2" key="1">
    <citation type="submission" date="2022-05" db="EMBL/GenBank/DDBJ databases">
        <authorList>
            <person name="Friedrich I."/>
            <person name="Poehlein A."/>
            <person name="Schneider D."/>
            <person name="Hertel R."/>
            <person name="Daniel R."/>
        </authorList>
    </citation>
    <scope>NUCLEOTIDE SEQUENCE</scope>
</reference>
<evidence type="ECO:0000313" key="2">
    <source>
        <dbReference type="EMBL" id="USN14219.1"/>
    </source>
</evidence>
<dbReference type="InterPro" id="IPR009045">
    <property type="entry name" value="Zn_M74/Hedgehog-like"/>
</dbReference>
<name>A0A9E7MPW6_9CAUD</name>
<feature type="domain" description="Peptidase M15A C-terminal" evidence="1">
    <location>
        <begin position="6"/>
        <end position="103"/>
    </location>
</feature>
<proteinExistence type="predicted"/>
<sequence>MRLSDHFTLAEFVRSDTAARLRNDNMPTPAHLENMRQTAQRMEQVRWVLGDNAIRVNSAYRNPAVNRAVGGVPNSDHALGWAVDFTCPGFGDPLAICREIAASELDYDQLIHERKPNGSWWVHISFNPRMRRQNLTYNGSGYRQGIHPVTFKR</sequence>
<keyword evidence="3" id="KW-1185">Reference proteome</keyword>
<evidence type="ECO:0000313" key="3">
    <source>
        <dbReference type="Proteomes" id="UP001056685"/>
    </source>
</evidence>
<organism evidence="2 3">
    <name type="scientific">Brevundimonas phage vB_BpoS-Kabachok</name>
    <dbReference type="NCBI Taxonomy" id="2948600"/>
    <lineage>
        <taxon>Viruses</taxon>
        <taxon>Duplodnaviria</taxon>
        <taxon>Heunggongvirae</taxon>
        <taxon>Uroviricota</taxon>
        <taxon>Caudoviricetes</taxon>
        <taxon>Jeanschmidtviridae</taxon>
        <taxon>Marchewkavirus</taxon>
        <taxon>Marchewkavirus kabachok</taxon>
    </lineage>
</organism>
<dbReference type="Gene3D" id="3.30.1380.10">
    <property type="match status" value="1"/>
</dbReference>
<dbReference type="InterPro" id="IPR013230">
    <property type="entry name" value="Peptidase_M15A_C"/>
</dbReference>
<accession>A0A9E7MPW6</accession>
<protein>
    <submittedName>
        <fullName evidence="2">Peptidase</fullName>
    </submittedName>
</protein>
<evidence type="ECO:0000259" key="1">
    <source>
        <dbReference type="Pfam" id="PF08291"/>
    </source>
</evidence>
<dbReference type="Proteomes" id="UP001056685">
    <property type="component" value="Segment"/>
</dbReference>
<dbReference type="Pfam" id="PF08291">
    <property type="entry name" value="Peptidase_M15_3"/>
    <property type="match status" value="1"/>
</dbReference>